<dbReference type="SUPFAM" id="SSF101821">
    <property type="entry name" value="Aminopeptidase/glucanase lid domain"/>
    <property type="match status" value="1"/>
</dbReference>
<keyword evidence="3 9" id="KW-0031">Aminopeptidase</keyword>
<dbReference type="Gene3D" id="3.40.630.10">
    <property type="entry name" value="Zn peptidases"/>
    <property type="match status" value="1"/>
</dbReference>
<evidence type="ECO:0000256" key="8">
    <source>
        <dbReference type="ARBA" id="ARBA00023049"/>
    </source>
</evidence>
<protein>
    <submittedName>
        <fullName evidence="10">Metalloaminopeptidase ape1</fullName>
    </submittedName>
</protein>
<dbReference type="Gene3D" id="2.30.250.10">
    <property type="entry name" value="Aminopeptidase i, Domain 2"/>
    <property type="match status" value="1"/>
</dbReference>
<comment type="cofactor">
    <cofactor evidence="1">
        <name>Zn(2+)</name>
        <dbReference type="ChEBI" id="CHEBI:29105"/>
    </cofactor>
</comment>
<comment type="caution">
    <text evidence="10">The sequence shown here is derived from an EMBL/GenBank/DDBJ whole genome shotgun (WGS) entry which is preliminary data.</text>
</comment>
<evidence type="ECO:0000256" key="5">
    <source>
        <dbReference type="ARBA" id="ARBA00022723"/>
    </source>
</evidence>
<sequence>MSSMDEQLVIIEQLKKTLQLLTVEQEENKIKASTINAPATESKEDFSAKFLYEDCADLFIDFTYKNPTTYHVVKFAANMLEKSGFKYLCEKGNWDKCIGKEGGKFYTIRNGTNLVAFIVGKNWTIEKGAGVIGSHIDSLAVKLKPSSLKPHVEGFDVLGVAPYGGALGAPWFDRDLGIGGRVLYHDEDSDVIKEKLIDSTPYPIAKIPSLAPHFGKPAEGPFDKEDQAVPIVGYPSGTPVPPNEKEKTSPLYGKHCINLLRYIAKLAGLKVCQLTQMDLDLFDVQKGTIGGVNQDFIFAPRLDDRLCSFAALWGMDMYSQTVDVSKFDGLSVLALYDNEEVGSMSRQGAKGGLLESIVERVAQAHASATCAEIRTLYANSIILSADVNHMYNPNFKEVYLPNHSPKPNVGVTLSLDPNGHMATDNVGVAFVEQLARKNDDKLQYFQIKNNSRSGGTIGPTLSLTGARVIDLGIAQLSMHSIRAATGSQDVGLGIKFFNGFYQNWRSVYDNFGDL</sequence>
<evidence type="ECO:0000256" key="9">
    <source>
        <dbReference type="RuleBase" id="RU004386"/>
    </source>
</evidence>
<reference evidence="10 11" key="1">
    <citation type="submission" date="2020-11" db="EMBL/GenBank/DDBJ databases">
        <title>Kefir isolates.</title>
        <authorList>
            <person name="Marcisauskas S."/>
            <person name="Kim Y."/>
            <person name="Blasche S."/>
        </authorList>
    </citation>
    <scope>NUCLEOTIDE SEQUENCE [LARGE SCALE GENOMIC DNA]</scope>
    <source>
        <strain evidence="10 11">OG2</strain>
    </source>
</reference>
<comment type="similarity">
    <text evidence="2 9">Belongs to the peptidase M18 family.</text>
</comment>
<keyword evidence="4 9" id="KW-0645">Protease</keyword>
<dbReference type="GO" id="GO:0000324">
    <property type="term" value="C:fungal-type vacuole"/>
    <property type="evidence" value="ECO:0007669"/>
    <property type="project" value="TreeGrafter"/>
</dbReference>
<evidence type="ECO:0000256" key="2">
    <source>
        <dbReference type="ARBA" id="ARBA00008290"/>
    </source>
</evidence>
<dbReference type="AlphaFoldDB" id="A0A9P6W9B4"/>
<accession>A0A9P6W9B4</accession>
<organism evidence="10 11">
    <name type="scientific">Maudiozyma exigua</name>
    <name type="common">Yeast</name>
    <name type="synonym">Kazachstania exigua</name>
    <dbReference type="NCBI Taxonomy" id="34358"/>
    <lineage>
        <taxon>Eukaryota</taxon>
        <taxon>Fungi</taxon>
        <taxon>Dikarya</taxon>
        <taxon>Ascomycota</taxon>
        <taxon>Saccharomycotina</taxon>
        <taxon>Saccharomycetes</taxon>
        <taxon>Saccharomycetales</taxon>
        <taxon>Saccharomycetaceae</taxon>
        <taxon>Maudiozyma</taxon>
    </lineage>
</organism>
<dbReference type="GO" id="GO:0006508">
    <property type="term" value="P:proteolysis"/>
    <property type="evidence" value="ECO:0007669"/>
    <property type="project" value="UniProtKB-KW"/>
</dbReference>
<evidence type="ECO:0000256" key="3">
    <source>
        <dbReference type="ARBA" id="ARBA00022438"/>
    </source>
</evidence>
<dbReference type="GO" id="GO:0070006">
    <property type="term" value="F:metalloaminopeptidase activity"/>
    <property type="evidence" value="ECO:0007669"/>
    <property type="project" value="TreeGrafter"/>
</dbReference>
<dbReference type="OrthoDB" id="9880441at2759"/>
<dbReference type="PRINTS" id="PR00932">
    <property type="entry name" value="AMINO1PTASE"/>
</dbReference>
<proteinExistence type="inferred from homology"/>
<keyword evidence="8 9" id="KW-0482">Metalloprotease</keyword>
<evidence type="ECO:0000313" key="11">
    <source>
        <dbReference type="Proteomes" id="UP000750334"/>
    </source>
</evidence>
<keyword evidence="5 9" id="KW-0479">Metal-binding</keyword>
<dbReference type="EMBL" id="PUHR01000109">
    <property type="protein sequence ID" value="KAG0665793.1"/>
    <property type="molecule type" value="Genomic_DNA"/>
</dbReference>
<name>A0A9P6W9B4_MAUEX</name>
<gene>
    <name evidence="10" type="primary">APE1</name>
    <name evidence="10" type="ORF">C6P45_000333</name>
</gene>
<dbReference type="InterPro" id="IPR001948">
    <property type="entry name" value="Peptidase_M18"/>
</dbReference>
<evidence type="ECO:0000256" key="6">
    <source>
        <dbReference type="ARBA" id="ARBA00022801"/>
    </source>
</evidence>
<keyword evidence="7 9" id="KW-0862">Zinc</keyword>
<evidence type="ECO:0000256" key="1">
    <source>
        <dbReference type="ARBA" id="ARBA00001947"/>
    </source>
</evidence>
<evidence type="ECO:0000256" key="4">
    <source>
        <dbReference type="ARBA" id="ARBA00022670"/>
    </source>
</evidence>
<keyword evidence="6 9" id="KW-0378">Hydrolase</keyword>
<dbReference type="Pfam" id="PF02127">
    <property type="entry name" value="Peptidase_M18"/>
    <property type="match status" value="1"/>
</dbReference>
<evidence type="ECO:0000313" key="10">
    <source>
        <dbReference type="EMBL" id="KAG0665793.1"/>
    </source>
</evidence>
<dbReference type="CDD" id="cd05658">
    <property type="entry name" value="M18_DAP"/>
    <property type="match status" value="1"/>
</dbReference>
<evidence type="ECO:0000256" key="7">
    <source>
        <dbReference type="ARBA" id="ARBA00022833"/>
    </source>
</evidence>
<dbReference type="PANTHER" id="PTHR28570">
    <property type="entry name" value="ASPARTYL AMINOPEPTIDASE"/>
    <property type="match status" value="1"/>
</dbReference>
<dbReference type="SUPFAM" id="SSF53187">
    <property type="entry name" value="Zn-dependent exopeptidases"/>
    <property type="match status" value="1"/>
</dbReference>
<dbReference type="PANTHER" id="PTHR28570:SF4">
    <property type="entry name" value="VACUOLAR AMINOPEPTIDASE 1"/>
    <property type="match status" value="1"/>
</dbReference>
<keyword evidence="11" id="KW-1185">Reference proteome</keyword>
<dbReference type="Proteomes" id="UP000750334">
    <property type="component" value="Unassembled WGS sequence"/>
</dbReference>
<dbReference type="GO" id="GO:0008270">
    <property type="term" value="F:zinc ion binding"/>
    <property type="evidence" value="ECO:0007669"/>
    <property type="project" value="InterPro"/>
</dbReference>
<dbReference type="InterPro" id="IPR023358">
    <property type="entry name" value="Peptidase_M18_dom2"/>
</dbReference>